<dbReference type="Pfam" id="PF11967">
    <property type="entry name" value="RecO_N"/>
    <property type="match status" value="1"/>
</dbReference>
<dbReference type="SUPFAM" id="SSF57863">
    <property type="entry name" value="ArfGap/RecO-like zinc finger"/>
    <property type="match status" value="1"/>
</dbReference>
<evidence type="ECO:0000256" key="4">
    <source>
        <dbReference type="ARBA" id="ARBA00022763"/>
    </source>
</evidence>
<keyword evidence="5 8" id="KW-0233">DNA recombination</keyword>
<dbReference type="AlphaFoldDB" id="Q83MZ1"/>
<dbReference type="InterPro" id="IPR042242">
    <property type="entry name" value="RecO_C"/>
</dbReference>
<evidence type="ECO:0000256" key="2">
    <source>
        <dbReference type="ARBA" id="ARBA00007452"/>
    </source>
</evidence>
<dbReference type="PANTHER" id="PTHR33991:SF1">
    <property type="entry name" value="DNA REPAIR PROTEIN RECO"/>
    <property type="match status" value="1"/>
</dbReference>
<evidence type="ECO:0000256" key="7">
    <source>
        <dbReference type="ARBA" id="ARBA00033409"/>
    </source>
</evidence>
<protein>
    <recommendedName>
        <fullName evidence="3 8">DNA repair protein RecO</fullName>
    </recommendedName>
    <alternativeName>
        <fullName evidence="7 8">Recombination protein O</fullName>
    </alternativeName>
</protein>
<organism evidence="10 11">
    <name type="scientific">Tropheryma whipplei (strain Twist)</name>
    <name type="common">Whipple's bacillus</name>
    <dbReference type="NCBI Taxonomy" id="203267"/>
    <lineage>
        <taxon>Bacteria</taxon>
        <taxon>Bacillati</taxon>
        <taxon>Actinomycetota</taxon>
        <taxon>Actinomycetes</taxon>
        <taxon>Micrococcales</taxon>
        <taxon>Tropherymataceae</taxon>
        <taxon>Tropheryma</taxon>
    </lineage>
</organism>
<dbReference type="InterPro" id="IPR012340">
    <property type="entry name" value="NA-bd_OB-fold"/>
</dbReference>
<dbReference type="InterPro" id="IPR037278">
    <property type="entry name" value="ARFGAP/RecO"/>
</dbReference>
<dbReference type="Proteomes" id="UP000002200">
    <property type="component" value="Chromosome"/>
</dbReference>
<dbReference type="eggNOG" id="COG1381">
    <property type="taxonomic scope" value="Bacteria"/>
</dbReference>
<dbReference type="PANTHER" id="PTHR33991">
    <property type="entry name" value="DNA REPAIR PROTEIN RECO"/>
    <property type="match status" value="1"/>
</dbReference>
<keyword evidence="4 8" id="KW-0227">DNA damage</keyword>
<dbReference type="EMBL" id="AE014184">
    <property type="protein sequence ID" value="AAO44382.1"/>
    <property type="molecule type" value="Genomic_DNA"/>
</dbReference>
<comment type="function">
    <text evidence="1 8">Involved in DNA repair and RecF pathway recombination.</text>
</comment>
<feature type="domain" description="DNA replication/recombination mediator RecO N-terminal" evidence="9">
    <location>
        <begin position="25"/>
        <end position="100"/>
    </location>
</feature>
<reference evidence="10 11" key="1">
    <citation type="journal article" date="2003" name="Genome Res.">
        <title>Tropheryma whipplei twist: a human pathogenic Actinobacteria with a reduced genome.</title>
        <authorList>
            <person name="Raoult D."/>
            <person name="Ogata H."/>
            <person name="Audic S."/>
            <person name="Robert C."/>
            <person name="Suhre K."/>
            <person name="Drancourt M."/>
            <person name="Claverie J.-M."/>
        </authorList>
    </citation>
    <scope>NUCLEOTIDE SEQUENCE [LARGE SCALE GENOMIC DNA]</scope>
    <source>
        <strain evidence="10 11">Twist</strain>
    </source>
</reference>
<dbReference type="SUPFAM" id="SSF50249">
    <property type="entry name" value="Nucleic acid-binding proteins"/>
    <property type="match status" value="1"/>
</dbReference>
<dbReference type="Gene3D" id="2.40.50.140">
    <property type="entry name" value="Nucleic acid-binding proteins"/>
    <property type="match status" value="1"/>
</dbReference>
<evidence type="ECO:0000313" key="11">
    <source>
        <dbReference type="Proteomes" id="UP000002200"/>
    </source>
</evidence>
<comment type="similarity">
    <text evidence="2 8">Belongs to the RecO family.</text>
</comment>
<dbReference type="HAMAP" id="MF_00201">
    <property type="entry name" value="RecO"/>
    <property type="match status" value="1"/>
</dbReference>
<evidence type="ECO:0000256" key="6">
    <source>
        <dbReference type="ARBA" id="ARBA00023204"/>
    </source>
</evidence>
<evidence type="ECO:0000256" key="8">
    <source>
        <dbReference type="HAMAP-Rule" id="MF_00201"/>
    </source>
</evidence>
<sequence>MSHFLARFTFPEWYVCKNWDVSGHYRDRAIVLRTKPLGEADRIITLFTRSNGTSDFVAKGIRRPKSRFGSSLEPFTVIDAFLYIGRGMDGVSQAEILASYGSRLVKSTESYIAANVIAETGRRLGIAGGSVQQFDLLHGAFSALSRGISSPEAICSSYLLRSMSAAGWRPALENCAKCLLPLVEYTIDISAGGLVCTSCSEHPVVNNKLCEYLLALREGDWPYINESDESLRGQARNFVFEYTQWHIDHPLKSLKIVAKSW</sequence>
<evidence type="ECO:0000313" key="10">
    <source>
        <dbReference type="EMBL" id="AAO44382.1"/>
    </source>
</evidence>
<keyword evidence="6 8" id="KW-0234">DNA repair</keyword>
<dbReference type="GO" id="GO:0006310">
    <property type="term" value="P:DNA recombination"/>
    <property type="evidence" value="ECO:0007669"/>
    <property type="project" value="UniProtKB-UniRule"/>
</dbReference>
<keyword evidence="11" id="KW-1185">Reference proteome</keyword>
<dbReference type="InterPro" id="IPR022572">
    <property type="entry name" value="DNA_rep/recomb_RecO_N"/>
</dbReference>
<name>Q83MZ1_TROWT</name>
<evidence type="ECO:0000256" key="3">
    <source>
        <dbReference type="ARBA" id="ARBA00021310"/>
    </source>
</evidence>
<dbReference type="GO" id="GO:0006302">
    <property type="term" value="P:double-strand break repair"/>
    <property type="evidence" value="ECO:0007669"/>
    <property type="project" value="TreeGrafter"/>
</dbReference>
<evidence type="ECO:0000256" key="1">
    <source>
        <dbReference type="ARBA" id="ARBA00003065"/>
    </source>
</evidence>
<dbReference type="Gene3D" id="1.20.1440.120">
    <property type="entry name" value="Recombination protein O, C-terminal domain"/>
    <property type="match status" value="1"/>
</dbReference>
<dbReference type="STRING" id="203267.TWT_285"/>
<gene>
    <name evidence="8 10" type="primary">recO</name>
    <name evidence="10" type="ordered locus">TWT_285</name>
</gene>
<dbReference type="InterPro" id="IPR003717">
    <property type="entry name" value="RecO"/>
</dbReference>
<dbReference type="GO" id="GO:0043590">
    <property type="term" value="C:bacterial nucleoid"/>
    <property type="evidence" value="ECO:0007669"/>
    <property type="project" value="TreeGrafter"/>
</dbReference>
<dbReference type="Pfam" id="PF02565">
    <property type="entry name" value="RecO_C"/>
    <property type="match status" value="1"/>
</dbReference>
<dbReference type="HOGENOM" id="CLU_066632_1_1_11"/>
<evidence type="ECO:0000259" key="9">
    <source>
        <dbReference type="Pfam" id="PF11967"/>
    </source>
</evidence>
<dbReference type="NCBIfam" id="TIGR00613">
    <property type="entry name" value="reco"/>
    <property type="match status" value="1"/>
</dbReference>
<accession>Q83MZ1</accession>
<proteinExistence type="inferred from homology"/>
<dbReference type="KEGG" id="twh:TWT_285"/>
<evidence type="ECO:0000256" key="5">
    <source>
        <dbReference type="ARBA" id="ARBA00023172"/>
    </source>
</evidence>